<proteinExistence type="predicted"/>
<evidence type="ECO:0000256" key="1">
    <source>
        <dbReference type="SAM" id="MobiDB-lite"/>
    </source>
</evidence>
<accession>A0A7S3EZH6</accession>
<dbReference type="EMBL" id="HBHX01033165">
    <property type="protein sequence ID" value="CAE0117746.1"/>
    <property type="molecule type" value="Transcribed_RNA"/>
</dbReference>
<protein>
    <submittedName>
        <fullName evidence="2">Uncharacterized protein</fullName>
    </submittedName>
</protein>
<organism evidence="2">
    <name type="scientific">Haptolina ericina</name>
    <dbReference type="NCBI Taxonomy" id="156174"/>
    <lineage>
        <taxon>Eukaryota</taxon>
        <taxon>Haptista</taxon>
        <taxon>Haptophyta</taxon>
        <taxon>Prymnesiophyceae</taxon>
        <taxon>Prymnesiales</taxon>
        <taxon>Prymnesiaceae</taxon>
        <taxon>Haptolina</taxon>
    </lineage>
</organism>
<name>A0A7S3EZH6_9EUKA</name>
<evidence type="ECO:0000313" key="2">
    <source>
        <dbReference type="EMBL" id="CAE0117746.1"/>
    </source>
</evidence>
<sequence>MKSVRRSLPVACETVQSVPASSVAVGRQALLFTAFGSQDRQDDVDDDPPVDEDFVLRTLGTAELCGERQWHSHLSLYEPIGITPITVMMSVDSSARQGSEGARGHLHTLSHSMPPQHGPPQCSHLGCTSVP</sequence>
<dbReference type="AlphaFoldDB" id="A0A7S3EZH6"/>
<gene>
    <name evidence="2" type="ORF">HERI1096_LOCUS18445</name>
</gene>
<feature type="region of interest" description="Disordered" evidence="1">
    <location>
        <begin position="92"/>
        <end position="131"/>
    </location>
</feature>
<reference evidence="2" key="1">
    <citation type="submission" date="2021-01" db="EMBL/GenBank/DDBJ databases">
        <authorList>
            <person name="Corre E."/>
            <person name="Pelletier E."/>
            <person name="Niang G."/>
            <person name="Scheremetjew M."/>
            <person name="Finn R."/>
            <person name="Kale V."/>
            <person name="Holt S."/>
            <person name="Cochrane G."/>
            <person name="Meng A."/>
            <person name="Brown T."/>
            <person name="Cohen L."/>
        </authorList>
    </citation>
    <scope>NUCLEOTIDE SEQUENCE</scope>
    <source>
        <strain evidence="2">CCMP281</strain>
    </source>
</reference>